<evidence type="ECO:0000313" key="2">
    <source>
        <dbReference type="EMBL" id="VVC29265.1"/>
    </source>
</evidence>
<gene>
    <name evidence="2" type="ORF">CINCED_3A012519</name>
</gene>
<evidence type="ECO:0000256" key="1">
    <source>
        <dbReference type="SAM" id="MobiDB-lite"/>
    </source>
</evidence>
<name>A0A5E4MAK3_9HEMI</name>
<dbReference type="EMBL" id="CABPRJ010000490">
    <property type="protein sequence ID" value="VVC29265.1"/>
    <property type="molecule type" value="Genomic_DNA"/>
</dbReference>
<feature type="compositionally biased region" description="Acidic residues" evidence="1">
    <location>
        <begin position="40"/>
        <end position="49"/>
    </location>
</feature>
<proteinExistence type="predicted"/>
<feature type="compositionally biased region" description="Basic and acidic residues" evidence="1">
    <location>
        <begin position="863"/>
        <end position="877"/>
    </location>
</feature>
<feature type="region of interest" description="Disordered" evidence="1">
    <location>
        <begin position="38"/>
        <end position="96"/>
    </location>
</feature>
<evidence type="ECO:0000313" key="3">
    <source>
        <dbReference type="Proteomes" id="UP000325440"/>
    </source>
</evidence>
<accession>A0A5E4MAK3</accession>
<organism evidence="2 3">
    <name type="scientific">Cinara cedri</name>
    <dbReference type="NCBI Taxonomy" id="506608"/>
    <lineage>
        <taxon>Eukaryota</taxon>
        <taxon>Metazoa</taxon>
        <taxon>Ecdysozoa</taxon>
        <taxon>Arthropoda</taxon>
        <taxon>Hexapoda</taxon>
        <taxon>Insecta</taxon>
        <taxon>Pterygota</taxon>
        <taxon>Neoptera</taxon>
        <taxon>Paraneoptera</taxon>
        <taxon>Hemiptera</taxon>
        <taxon>Sternorrhyncha</taxon>
        <taxon>Aphidomorpha</taxon>
        <taxon>Aphidoidea</taxon>
        <taxon>Aphididae</taxon>
        <taxon>Lachninae</taxon>
        <taxon>Cinara</taxon>
    </lineage>
</organism>
<dbReference type="OrthoDB" id="6612396at2759"/>
<keyword evidence="3" id="KW-1185">Reference proteome</keyword>
<protein>
    <submittedName>
        <fullName evidence="2">Uncharacterized protein</fullName>
    </submittedName>
</protein>
<dbReference type="AlphaFoldDB" id="A0A5E4MAK3"/>
<feature type="compositionally biased region" description="Basic and acidic residues" evidence="1">
    <location>
        <begin position="73"/>
        <end position="88"/>
    </location>
</feature>
<dbReference type="Proteomes" id="UP000325440">
    <property type="component" value="Unassembled WGS sequence"/>
</dbReference>
<sequence>MNSFIRDGVCSRKKRNGRLSRKKRIKKKTRTFTRIIFSTSDDDDDDDTNDTAVAVDNRPENVDPGITSVLNKGDPDHPSDEQTERKNIDSSNNADVEDLSSCVKDHKIDKNKGKHTSYEYWTNVTDRNEDLEDYLKGRDSEKNKIFELCYLNANFDLDKCISMMEQIGKKSYVHLEKIDKKRTKLIQSPCKEITKLTKPKMKRSHKLNCRINKKIKELFGKKYFKSDKTLMINELNNLKLKSNNNCFSSRIINFTDNNGLLSDNNETSLGKIDEVFSLQPTNDLVEKDKSPVSPVVEVDMNNTESYLFSEKMNLTANNSKEFVLGKISDVYSLQMSHDRTEINENLAASVVEVHENNNSKTSESQLFSKQTSLYANEICIEDSQDSKKLTSGNDKIEVINPPLHSNLIIIGQDGHVDKSVTDKKDNENLNDNETLKIKICTIIKMDDEVFSHRIVNDLALYFMKDDHLSKVDQLWGTSLSWLTADLITKLIMKFDSTKYNMAYLSCCLVCVFRVIEESSLSLPNEIKKKLTMFISAIGKYVKHLDDLMWKRWLLSNLFSDWFIFLAHVFIPNKNILTVNNKSLVNNATKYFKKIKHDKYSFKNKKLTEDGVLQFFNDFDSYSTDTNIVNNTATEETKLESPKMKNVINNTEKHNLIRTSELKIAKLALKKLHSAEGKNQIGYENVLENTNTIQKPTKNQKINYEEIKQPFIKPLMTENQNNKRKLEENNEHTTQKIKLNSNCSNEGNTSKTVVIKNNSIDLDELLTIEHLQKQENCCTGSKDQIEVECINVCSVPENIKINVPSQFSISNTFKNPTFGINLELLPELFSKNNNDNTTKNNCESPTIIGEINKKTVKKNNITNSREKNREIKQTNDKNIKKKRRSKWQKEALCSPEVYYQVGNNPQKFDLTYDNVVSKNLSPYYKNISASNLNSSHISSTQDSNNVNTQPSTAINTYPYSAINSWPSTSINTLPSIPKTTHSCNTTKTQSFRSVNSQIYNTMNIQPYSATNTQPSINTRPSSSMHIQPYSSMNTQIYGTNDTMNIQPYSAMNTLSPSIPNAQSYSATNTQPYPIVLRTLSPIVLQTLRPIVLRTLRPIVLRTLSPIVLQTLSPIVLQTLIPIVLQTLSPIVLQTLSPIVLRTLGPIVL</sequence>
<feature type="region of interest" description="Disordered" evidence="1">
    <location>
        <begin position="857"/>
        <end position="886"/>
    </location>
</feature>
<reference evidence="2 3" key="1">
    <citation type="submission" date="2019-08" db="EMBL/GenBank/DDBJ databases">
        <authorList>
            <person name="Alioto T."/>
            <person name="Alioto T."/>
            <person name="Gomez Garrido J."/>
        </authorList>
    </citation>
    <scope>NUCLEOTIDE SEQUENCE [LARGE SCALE GENOMIC DNA]</scope>
</reference>